<evidence type="ECO:0000256" key="1">
    <source>
        <dbReference type="SAM" id="MobiDB-lite"/>
    </source>
</evidence>
<proteinExistence type="predicted"/>
<feature type="compositionally biased region" description="Basic and acidic residues" evidence="1">
    <location>
        <begin position="162"/>
        <end position="172"/>
    </location>
</feature>
<sequence>MSEETGTKILTDQEKRAELREKIGAAEQRNEDRGVAEIARDAADTITGFARRHPLATVAGAIGLGLAIGAMTRPGRRLTRRTGAFAAMAADTALAYGLDAFDRAGTATSAAARAGSDGLQDLGDSLSSAARSMRREAAYRADGVGDALRSTKRRAGRKASRTVRDLRSHLDH</sequence>
<name>A0ABT9H7L3_9SPHN</name>
<dbReference type="Proteomes" id="UP001235664">
    <property type="component" value="Unassembled WGS sequence"/>
</dbReference>
<protein>
    <recommendedName>
        <fullName evidence="4">DUF3618 domain-containing protein</fullName>
    </recommendedName>
</protein>
<reference evidence="2 3" key="1">
    <citation type="submission" date="2023-08" db="EMBL/GenBank/DDBJ databases">
        <title>genomic of DY56.</title>
        <authorList>
            <person name="Wang Y."/>
        </authorList>
    </citation>
    <scope>NUCLEOTIDE SEQUENCE [LARGE SCALE GENOMIC DNA]</scope>
    <source>
        <strain evidence="2 3">DY56-A-20</strain>
    </source>
</reference>
<keyword evidence="3" id="KW-1185">Reference proteome</keyword>
<feature type="region of interest" description="Disordered" evidence="1">
    <location>
        <begin position="143"/>
        <end position="172"/>
    </location>
</feature>
<evidence type="ECO:0000313" key="2">
    <source>
        <dbReference type="EMBL" id="MDP4539316.1"/>
    </source>
</evidence>
<comment type="caution">
    <text evidence="2">The sequence shown here is derived from an EMBL/GenBank/DDBJ whole genome shotgun (WGS) entry which is preliminary data.</text>
</comment>
<dbReference type="EMBL" id="JAVAIL010000002">
    <property type="protein sequence ID" value="MDP4539316.1"/>
    <property type="molecule type" value="Genomic_DNA"/>
</dbReference>
<evidence type="ECO:0000313" key="3">
    <source>
        <dbReference type="Proteomes" id="UP001235664"/>
    </source>
</evidence>
<organism evidence="2 3">
    <name type="scientific">Qipengyuania benthica</name>
    <dbReference type="NCBI Taxonomy" id="3067651"/>
    <lineage>
        <taxon>Bacteria</taxon>
        <taxon>Pseudomonadati</taxon>
        <taxon>Pseudomonadota</taxon>
        <taxon>Alphaproteobacteria</taxon>
        <taxon>Sphingomonadales</taxon>
        <taxon>Erythrobacteraceae</taxon>
        <taxon>Qipengyuania</taxon>
    </lineage>
</organism>
<gene>
    <name evidence="2" type="ORF">Q9K01_06745</name>
</gene>
<evidence type="ECO:0008006" key="4">
    <source>
        <dbReference type="Google" id="ProtNLM"/>
    </source>
</evidence>
<dbReference type="RefSeq" id="WP_305929452.1">
    <property type="nucleotide sequence ID" value="NZ_JAVAIL010000002.1"/>
</dbReference>
<accession>A0ABT9H7L3</accession>
<feature type="compositionally biased region" description="Basic residues" evidence="1">
    <location>
        <begin position="150"/>
        <end position="161"/>
    </location>
</feature>